<dbReference type="RefSeq" id="WP_211604265.1">
    <property type="nucleotide sequence ID" value="NZ_JAGSNF010000023.1"/>
</dbReference>
<organism evidence="1 2">
    <name type="scientific">Phycicoccus avicenniae</name>
    <dbReference type="NCBI Taxonomy" id="2828860"/>
    <lineage>
        <taxon>Bacteria</taxon>
        <taxon>Bacillati</taxon>
        <taxon>Actinomycetota</taxon>
        <taxon>Actinomycetes</taxon>
        <taxon>Micrococcales</taxon>
        <taxon>Intrasporangiaceae</taxon>
        <taxon>Phycicoccus</taxon>
    </lineage>
</organism>
<dbReference type="InterPro" id="IPR024747">
    <property type="entry name" value="Pyridox_Oxase-rel"/>
</dbReference>
<reference evidence="1" key="1">
    <citation type="submission" date="2021-04" db="EMBL/GenBank/DDBJ databases">
        <title>Phycicoccus avicenniae sp. nov., a novel endophytic actinomycetes isolated from branch of Avicennia mariana.</title>
        <authorList>
            <person name="Tuo L."/>
        </authorList>
    </citation>
    <scope>NUCLEOTIDE SEQUENCE</scope>
    <source>
        <strain evidence="1">BSK3Z-2</strain>
    </source>
</reference>
<dbReference type="InterPro" id="IPR012349">
    <property type="entry name" value="Split_barrel_FMN-bd"/>
</dbReference>
<dbReference type="Gene3D" id="2.30.110.10">
    <property type="entry name" value="Electron Transport, Fmn-binding Protein, Chain A"/>
    <property type="match status" value="1"/>
</dbReference>
<dbReference type="AlphaFoldDB" id="A0A941I027"/>
<dbReference type="EMBL" id="JAGSNF010000023">
    <property type="protein sequence ID" value="MBR7744743.1"/>
    <property type="molecule type" value="Genomic_DNA"/>
</dbReference>
<comment type="caution">
    <text evidence="1">The sequence shown here is derived from an EMBL/GenBank/DDBJ whole genome shotgun (WGS) entry which is preliminary data.</text>
</comment>
<dbReference type="Pfam" id="PF12900">
    <property type="entry name" value="Pyridox_ox_2"/>
    <property type="match status" value="1"/>
</dbReference>
<accession>A0A941I027</accession>
<name>A0A941I027_9MICO</name>
<dbReference type="SUPFAM" id="SSF50475">
    <property type="entry name" value="FMN-binding split barrel"/>
    <property type="match status" value="1"/>
</dbReference>
<evidence type="ECO:0000313" key="2">
    <source>
        <dbReference type="Proteomes" id="UP000677016"/>
    </source>
</evidence>
<gene>
    <name evidence="1" type="ORF">KC207_15710</name>
</gene>
<proteinExistence type="predicted"/>
<keyword evidence="2" id="KW-1185">Reference proteome</keyword>
<dbReference type="Proteomes" id="UP000677016">
    <property type="component" value="Unassembled WGS sequence"/>
</dbReference>
<sequence>MTTTPVTDLSSTDAREMLERHELGRLAFHLGDEVHITPVNYAVDRYGRVVLRTAEGSKLLGMTMDADVAFEIDEVDGFRARSVVIRGRAHVLRGAEAEEADLLPRRPWLEGMREVVVAITVDEMTGRSFTLRPPTSV</sequence>
<evidence type="ECO:0000313" key="1">
    <source>
        <dbReference type="EMBL" id="MBR7744743.1"/>
    </source>
</evidence>
<protein>
    <submittedName>
        <fullName evidence="1">Pyridoxamine 5'-phosphate oxidase family protein</fullName>
    </submittedName>
</protein>